<evidence type="ECO:0000256" key="1">
    <source>
        <dbReference type="SAM" id="SignalP"/>
    </source>
</evidence>
<keyword evidence="3" id="KW-1185">Reference proteome</keyword>
<proteinExistence type="predicted"/>
<evidence type="ECO:0000313" key="3">
    <source>
        <dbReference type="Proteomes" id="UP001501747"/>
    </source>
</evidence>
<feature type="signal peptide" evidence="1">
    <location>
        <begin position="1"/>
        <end position="26"/>
    </location>
</feature>
<accession>A0ABP7T6R5</accession>
<reference evidence="3" key="1">
    <citation type="journal article" date="2019" name="Int. J. Syst. Evol. Microbiol.">
        <title>The Global Catalogue of Microorganisms (GCM) 10K type strain sequencing project: providing services to taxonomists for standard genome sequencing and annotation.</title>
        <authorList>
            <consortium name="The Broad Institute Genomics Platform"/>
            <consortium name="The Broad Institute Genome Sequencing Center for Infectious Disease"/>
            <person name="Wu L."/>
            <person name="Ma J."/>
        </authorList>
    </citation>
    <scope>NUCLEOTIDE SEQUENCE [LARGE SCALE GENOMIC DNA]</scope>
    <source>
        <strain evidence="3">JCM 17342</strain>
    </source>
</reference>
<comment type="caution">
    <text evidence="2">The sequence shown here is derived from an EMBL/GenBank/DDBJ whole genome shotgun (WGS) entry which is preliminary data.</text>
</comment>
<name>A0ABP7T6R5_9PSEU</name>
<keyword evidence="1" id="KW-0732">Signal</keyword>
<dbReference type="Proteomes" id="UP001501747">
    <property type="component" value="Unassembled WGS sequence"/>
</dbReference>
<sequence length="77" mass="7813">MSVRTRATAVLAGTAAMMAVSAPAHAIGLGLDTRPTPIEILNNVSVLPIQLCGPAPCRNAPVGDDEQELITGSHVGP</sequence>
<protein>
    <submittedName>
        <fullName evidence="2">Uncharacterized protein</fullName>
    </submittedName>
</protein>
<organism evidence="2 3">
    <name type="scientific">Allokutzneria multivorans</name>
    <dbReference type="NCBI Taxonomy" id="1142134"/>
    <lineage>
        <taxon>Bacteria</taxon>
        <taxon>Bacillati</taxon>
        <taxon>Actinomycetota</taxon>
        <taxon>Actinomycetes</taxon>
        <taxon>Pseudonocardiales</taxon>
        <taxon>Pseudonocardiaceae</taxon>
        <taxon>Allokutzneria</taxon>
    </lineage>
</organism>
<gene>
    <name evidence="2" type="ORF">GCM10022247_51540</name>
</gene>
<dbReference type="EMBL" id="BAABAL010000018">
    <property type="protein sequence ID" value="GAA4021065.1"/>
    <property type="molecule type" value="Genomic_DNA"/>
</dbReference>
<feature type="chain" id="PRO_5046335952" evidence="1">
    <location>
        <begin position="27"/>
        <end position="77"/>
    </location>
</feature>
<evidence type="ECO:0000313" key="2">
    <source>
        <dbReference type="EMBL" id="GAA4021065.1"/>
    </source>
</evidence>
<dbReference type="RefSeq" id="WP_344879652.1">
    <property type="nucleotide sequence ID" value="NZ_BAABAL010000018.1"/>
</dbReference>